<organism evidence="1 2">
    <name type="scientific">Portunus trituberculatus</name>
    <name type="common">Swimming crab</name>
    <name type="synonym">Neptunus trituberculatus</name>
    <dbReference type="NCBI Taxonomy" id="210409"/>
    <lineage>
        <taxon>Eukaryota</taxon>
        <taxon>Metazoa</taxon>
        <taxon>Ecdysozoa</taxon>
        <taxon>Arthropoda</taxon>
        <taxon>Crustacea</taxon>
        <taxon>Multicrustacea</taxon>
        <taxon>Malacostraca</taxon>
        <taxon>Eumalacostraca</taxon>
        <taxon>Eucarida</taxon>
        <taxon>Decapoda</taxon>
        <taxon>Pleocyemata</taxon>
        <taxon>Brachyura</taxon>
        <taxon>Eubrachyura</taxon>
        <taxon>Portunoidea</taxon>
        <taxon>Portunidae</taxon>
        <taxon>Portuninae</taxon>
        <taxon>Portunus</taxon>
    </lineage>
</organism>
<dbReference type="Proteomes" id="UP000324222">
    <property type="component" value="Unassembled WGS sequence"/>
</dbReference>
<dbReference type="AlphaFoldDB" id="A0A5B7IAR9"/>
<comment type="caution">
    <text evidence="1">The sequence shown here is derived from an EMBL/GenBank/DDBJ whole genome shotgun (WGS) entry which is preliminary data.</text>
</comment>
<reference evidence="1 2" key="1">
    <citation type="submission" date="2019-05" db="EMBL/GenBank/DDBJ databases">
        <title>Another draft genome of Portunus trituberculatus and its Hox gene families provides insights of decapod evolution.</title>
        <authorList>
            <person name="Jeong J.-H."/>
            <person name="Song I."/>
            <person name="Kim S."/>
            <person name="Choi T."/>
            <person name="Kim D."/>
            <person name="Ryu S."/>
            <person name="Kim W."/>
        </authorList>
    </citation>
    <scope>NUCLEOTIDE SEQUENCE [LARGE SCALE GENOMIC DNA]</scope>
    <source>
        <tissue evidence="1">Muscle</tissue>
    </source>
</reference>
<sequence>MVDEVKVVLMCSGVWLIHPYISSTPEAPFYLLNVEITSITTSGSRSDLHSSHSTRGSLV</sequence>
<evidence type="ECO:0000313" key="1">
    <source>
        <dbReference type="EMBL" id="MPC80872.1"/>
    </source>
</evidence>
<proteinExistence type="predicted"/>
<keyword evidence="2" id="KW-1185">Reference proteome</keyword>
<evidence type="ECO:0000313" key="2">
    <source>
        <dbReference type="Proteomes" id="UP000324222"/>
    </source>
</evidence>
<gene>
    <name evidence="1" type="ORF">E2C01_075467</name>
</gene>
<dbReference type="EMBL" id="VSRR010055269">
    <property type="protein sequence ID" value="MPC80872.1"/>
    <property type="molecule type" value="Genomic_DNA"/>
</dbReference>
<protein>
    <submittedName>
        <fullName evidence="1">Uncharacterized protein</fullName>
    </submittedName>
</protein>
<accession>A0A5B7IAR9</accession>
<name>A0A5B7IAR9_PORTR</name>